<protein>
    <recommendedName>
        <fullName evidence="1">PilZ domain-containing protein</fullName>
    </recommendedName>
</protein>
<dbReference type="SUPFAM" id="SSF141371">
    <property type="entry name" value="PilZ domain-like"/>
    <property type="match status" value="1"/>
</dbReference>
<proteinExistence type="predicted"/>
<dbReference type="AlphaFoldDB" id="U2Y538"/>
<evidence type="ECO:0000259" key="1">
    <source>
        <dbReference type="Pfam" id="PF07238"/>
    </source>
</evidence>
<evidence type="ECO:0000313" key="2">
    <source>
        <dbReference type="EMBL" id="GAD48246.1"/>
    </source>
</evidence>
<dbReference type="Proteomes" id="UP000016568">
    <property type="component" value="Unassembled WGS sequence"/>
</dbReference>
<accession>U2Y538</accession>
<gene>
    <name evidence="2" type="ORF">NT2_02_03280</name>
</gene>
<sequence length="121" mass="13252">MAVTFIRPHRRFAVRRNVRVAHKASESTEGLMIELSLRGCRISNLAQNPFEPGEPVTLEISGFAPIDGSIRWTHSGIAGLCFNDALHAHTFNHLVGICRGDITAAPVSVQKASPARRRQIA</sequence>
<organism evidence="2 3">
    <name type="scientific">Caenibius tardaugens NBRC 16725</name>
    <dbReference type="NCBI Taxonomy" id="1219035"/>
    <lineage>
        <taxon>Bacteria</taxon>
        <taxon>Pseudomonadati</taxon>
        <taxon>Pseudomonadota</taxon>
        <taxon>Alphaproteobacteria</taxon>
        <taxon>Sphingomonadales</taxon>
        <taxon>Erythrobacteraceae</taxon>
        <taxon>Caenibius</taxon>
    </lineage>
</organism>
<comment type="caution">
    <text evidence="2">The sequence shown here is derived from an EMBL/GenBank/DDBJ whole genome shotgun (WGS) entry which is preliminary data.</text>
</comment>
<dbReference type="EMBL" id="BASZ01000002">
    <property type="protein sequence ID" value="GAD48246.1"/>
    <property type="molecule type" value="Genomic_DNA"/>
</dbReference>
<feature type="domain" description="PilZ" evidence="1">
    <location>
        <begin position="7"/>
        <end position="98"/>
    </location>
</feature>
<dbReference type="GO" id="GO:0035438">
    <property type="term" value="F:cyclic-di-GMP binding"/>
    <property type="evidence" value="ECO:0007669"/>
    <property type="project" value="InterPro"/>
</dbReference>
<dbReference type="RefSeq" id="WP_021689153.1">
    <property type="nucleotide sequence ID" value="NZ_BASZ01000002.1"/>
</dbReference>
<dbReference type="Gene3D" id="2.40.10.220">
    <property type="entry name" value="predicted glycosyltransferase like domains"/>
    <property type="match status" value="1"/>
</dbReference>
<name>U2Y538_9SPHN</name>
<dbReference type="Pfam" id="PF07238">
    <property type="entry name" value="PilZ"/>
    <property type="match status" value="1"/>
</dbReference>
<evidence type="ECO:0000313" key="3">
    <source>
        <dbReference type="Proteomes" id="UP000016568"/>
    </source>
</evidence>
<reference evidence="2 3" key="1">
    <citation type="submission" date="2013-09" db="EMBL/GenBank/DDBJ databases">
        <title>Whole genome shotgun sequence of Novosphingobium tardaugens NBRC 16725.</title>
        <authorList>
            <person name="Isaki S."/>
            <person name="Hosoyama A."/>
            <person name="Tsuchikane K."/>
            <person name="Katsumata H."/>
            <person name="Ando Y."/>
            <person name="Yamazaki S."/>
            <person name="Fujita N."/>
        </authorList>
    </citation>
    <scope>NUCLEOTIDE SEQUENCE [LARGE SCALE GENOMIC DNA]</scope>
    <source>
        <strain evidence="2 3">NBRC 16725</strain>
    </source>
</reference>
<keyword evidence="3" id="KW-1185">Reference proteome</keyword>
<dbReference type="InterPro" id="IPR009875">
    <property type="entry name" value="PilZ_domain"/>
</dbReference>